<feature type="signal peptide" evidence="2">
    <location>
        <begin position="1"/>
        <end position="18"/>
    </location>
</feature>
<protein>
    <submittedName>
        <fullName evidence="3">Uncharacterized protein</fullName>
    </submittedName>
</protein>
<feature type="compositionally biased region" description="Low complexity" evidence="1">
    <location>
        <begin position="87"/>
        <end position="97"/>
    </location>
</feature>
<reference evidence="3" key="1">
    <citation type="submission" date="2016-10" db="EMBL/GenBank/DDBJ databases">
        <title>The assassin bug Pristhesancus plagipennis produces two different types of venom.</title>
        <authorList>
            <person name="Walker A.A."/>
            <person name="Herzig V."/>
            <person name="Jin J."/>
            <person name="Fry B.G."/>
            <person name="King G.F."/>
        </authorList>
    </citation>
    <scope>NUCLEOTIDE SEQUENCE</scope>
    <source>
        <tissue evidence="3">Venom/labial glands</tissue>
    </source>
</reference>
<feature type="chain" id="PRO_5014629305" evidence="2">
    <location>
        <begin position="19"/>
        <end position="107"/>
    </location>
</feature>
<evidence type="ECO:0000313" key="3">
    <source>
        <dbReference type="EMBL" id="ATU82959.1"/>
    </source>
</evidence>
<evidence type="ECO:0000256" key="2">
    <source>
        <dbReference type="SAM" id="SignalP"/>
    </source>
</evidence>
<dbReference type="AlphaFoldDB" id="A0A2K8JMC0"/>
<feature type="compositionally biased region" description="Basic and acidic residues" evidence="1">
    <location>
        <begin position="54"/>
        <end position="67"/>
    </location>
</feature>
<organism evidence="3">
    <name type="scientific">Pristhesancus plagipennis</name>
    <name type="common">Common assassin bug</name>
    <dbReference type="NCBI Taxonomy" id="1955184"/>
    <lineage>
        <taxon>Eukaryota</taxon>
        <taxon>Metazoa</taxon>
        <taxon>Ecdysozoa</taxon>
        <taxon>Arthropoda</taxon>
        <taxon>Hexapoda</taxon>
        <taxon>Insecta</taxon>
        <taxon>Pterygota</taxon>
        <taxon>Neoptera</taxon>
        <taxon>Paraneoptera</taxon>
        <taxon>Hemiptera</taxon>
        <taxon>Heteroptera</taxon>
        <taxon>Panheteroptera</taxon>
        <taxon>Cimicomorpha</taxon>
        <taxon>Reduviidae</taxon>
        <taxon>Harpactorinae</taxon>
        <taxon>Harpactorini</taxon>
        <taxon>Pristhesancus</taxon>
    </lineage>
</organism>
<feature type="compositionally biased region" description="Acidic residues" evidence="1">
    <location>
        <begin position="74"/>
        <end position="86"/>
    </location>
</feature>
<evidence type="ECO:0000256" key="1">
    <source>
        <dbReference type="SAM" id="MobiDB-lite"/>
    </source>
</evidence>
<keyword evidence="2" id="KW-0732">Signal</keyword>
<dbReference type="EMBL" id="KY031208">
    <property type="protein sequence ID" value="ATU82959.1"/>
    <property type="molecule type" value="mRNA"/>
</dbReference>
<accession>A0A2K8JMC0</accession>
<feature type="region of interest" description="Disordered" evidence="1">
    <location>
        <begin position="49"/>
        <end position="107"/>
    </location>
</feature>
<proteinExistence type="evidence at transcript level"/>
<name>A0A2K8JMC0_PRIPG</name>
<sequence>MHYGYVLLLFSIICYVTAAPEFYSDRGLTEPHVEPAFAVKRVLRLIKESDEEDTLPKEESLEAHGEQEEPSPVSEEELDEHEEETLLNDQMDQQDQQELQRKKRHLN</sequence>